<evidence type="ECO:0000313" key="12">
    <source>
        <dbReference type="EMBL" id="KXA90307.1"/>
    </source>
</evidence>
<feature type="domain" description="Adenylosuccinate lyase C-terminal" evidence="11">
    <location>
        <begin position="377"/>
        <end position="462"/>
    </location>
</feature>
<evidence type="ECO:0000256" key="7">
    <source>
        <dbReference type="ARBA" id="ARBA00025012"/>
    </source>
</evidence>
<dbReference type="InterPro" id="IPR000362">
    <property type="entry name" value="Fumarate_lyase_fam"/>
</dbReference>
<dbReference type="InterPro" id="IPR008948">
    <property type="entry name" value="L-Aspartase-like"/>
</dbReference>
<dbReference type="PANTHER" id="PTHR43172">
    <property type="entry name" value="ADENYLOSUCCINATE LYASE"/>
    <property type="match status" value="1"/>
</dbReference>
<dbReference type="SUPFAM" id="SSF48557">
    <property type="entry name" value="L-aspartase-like"/>
    <property type="match status" value="1"/>
</dbReference>
<dbReference type="InterPro" id="IPR022761">
    <property type="entry name" value="Fumarate_lyase_N"/>
</dbReference>
<dbReference type="InterPro" id="IPR020557">
    <property type="entry name" value="Fumarate_lyase_CS"/>
</dbReference>
<dbReference type="InterPro" id="IPR004769">
    <property type="entry name" value="Pur_lyase"/>
</dbReference>
<dbReference type="PATRIC" id="fig|1698261.3.peg.1009"/>
<dbReference type="Gene3D" id="1.10.40.30">
    <property type="entry name" value="Fumarase/aspartase (C-terminal domain)"/>
    <property type="match status" value="1"/>
</dbReference>
<evidence type="ECO:0000313" key="13">
    <source>
        <dbReference type="Proteomes" id="UP000070589"/>
    </source>
</evidence>
<dbReference type="PROSITE" id="PS00163">
    <property type="entry name" value="FUMARATE_LYASES"/>
    <property type="match status" value="1"/>
</dbReference>
<evidence type="ECO:0000256" key="4">
    <source>
        <dbReference type="ARBA" id="ARBA00022755"/>
    </source>
</evidence>
<dbReference type="UniPathway" id="UPA00074">
    <property type="reaction ID" value="UER00132"/>
</dbReference>
<dbReference type="GO" id="GO:0044208">
    <property type="term" value="P:'de novo' AMP biosynthetic process"/>
    <property type="evidence" value="ECO:0007669"/>
    <property type="project" value="UniProtKB-UniPathway"/>
</dbReference>
<comment type="caution">
    <text evidence="12">The sequence shown here is derived from an EMBL/GenBank/DDBJ whole genome shotgun (WGS) entry which is preliminary data.</text>
</comment>
<evidence type="ECO:0000259" key="11">
    <source>
        <dbReference type="SMART" id="SM00998"/>
    </source>
</evidence>
<dbReference type="UniPathway" id="UPA00075">
    <property type="reaction ID" value="UER00336"/>
</dbReference>
<evidence type="ECO:0000256" key="3">
    <source>
        <dbReference type="ARBA" id="ARBA00011668"/>
    </source>
</evidence>
<dbReference type="Proteomes" id="UP000070589">
    <property type="component" value="Unassembled WGS sequence"/>
</dbReference>
<evidence type="ECO:0000256" key="9">
    <source>
        <dbReference type="NCBIfam" id="TIGR00928"/>
    </source>
</evidence>
<dbReference type="InterPro" id="IPR019468">
    <property type="entry name" value="AdenyloSucc_lyase_C"/>
</dbReference>
<dbReference type="EMBL" id="LHXL01000008">
    <property type="protein sequence ID" value="KXA90307.1"/>
    <property type="molecule type" value="Genomic_DNA"/>
</dbReference>
<keyword evidence="5 10" id="KW-0456">Lyase</keyword>
<evidence type="ECO:0000256" key="10">
    <source>
        <dbReference type="RuleBase" id="RU361172"/>
    </source>
</evidence>
<dbReference type="SMART" id="SM00998">
    <property type="entry name" value="ADSL_C"/>
    <property type="match status" value="1"/>
</dbReference>
<dbReference type="NCBIfam" id="TIGR00928">
    <property type="entry name" value="purB"/>
    <property type="match status" value="1"/>
</dbReference>
<evidence type="ECO:0000256" key="5">
    <source>
        <dbReference type="ARBA" id="ARBA00023239"/>
    </source>
</evidence>
<dbReference type="PRINTS" id="PR00145">
    <property type="entry name" value="ARGSUCLYASE"/>
</dbReference>
<evidence type="ECO:0000256" key="6">
    <source>
        <dbReference type="ARBA" id="ARBA00024477"/>
    </source>
</evidence>
<dbReference type="GO" id="GO:0005829">
    <property type="term" value="C:cytosol"/>
    <property type="evidence" value="ECO:0007669"/>
    <property type="project" value="TreeGrafter"/>
</dbReference>
<dbReference type="AlphaFoldDB" id="A0A133U823"/>
<proteinExistence type="inferred from homology"/>
<dbReference type="Pfam" id="PF00206">
    <property type="entry name" value="Lyase_1"/>
    <property type="match status" value="1"/>
</dbReference>
<evidence type="ECO:0000256" key="1">
    <source>
        <dbReference type="ARBA" id="ARBA00004706"/>
    </source>
</evidence>
<reference evidence="12 13" key="1">
    <citation type="journal article" date="2016" name="Sci. Rep.">
        <title>Metabolic traits of an uncultured archaeal lineage -MSBL1- from brine pools of the Red Sea.</title>
        <authorList>
            <person name="Mwirichia R."/>
            <person name="Alam I."/>
            <person name="Rashid M."/>
            <person name="Vinu M."/>
            <person name="Ba-Alawi W."/>
            <person name="Anthony Kamau A."/>
            <person name="Kamanda Ngugi D."/>
            <person name="Goker M."/>
            <person name="Klenk H.P."/>
            <person name="Bajic V."/>
            <person name="Stingl U."/>
        </authorList>
    </citation>
    <scope>NUCLEOTIDE SEQUENCE [LARGE SCALE GENOMIC DNA]</scope>
    <source>
        <strain evidence="12">SCGC-AAA259D14</strain>
    </source>
</reference>
<dbReference type="GO" id="GO:0070626">
    <property type="term" value="F:(S)-2-(5-amino-1-(5-phospho-D-ribosyl)imidazole-4-carboxamido) succinate lyase (fumarate-forming) activity"/>
    <property type="evidence" value="ECO:0007669"/>
    <property type="project" value="TreeGrafter"/>
</dbReference>
<comment type="pathway">
    <text evidence="1 10">Purine metabolism; IMP biosynthesis via de novo pathway; 5-amino-1-(5-phospho-D-ribosyl)imidazole-4-carboxamide from 5-amino-1-(5-phospho-D-ribosyl)imidazole-4-carboxylate: step 2/2.</text>
</comment>
<comment type="subunit">
    <text evidence="3">Homotetramer. Residues from neighboring subunits contribute catalytic and substrate-binding residues to each active site.</text>
</comment>
<organism evidence="12 13">
    <name type="scientific">candidate division MSBL1 archaeon SCGC-AAA259D14</name>
    <dbReference type="NCBI Taxonomy" id="1698261"/>
    <lineage>
        <taxon>Archaea</taxon>
        <taxon>Methanobacteriati</taxon>
        <taxon>Methanobacteriota</taxon>
        <taxon>candidate division MSBL1</taxon>
    </lineage>
</organism>
<name>A0A133U823_9EURY</name>
<dbReference type="Gene3D" id="1.20.200.10">
    <property type="entry name" value="Fumarase/aspartase (Central domain)"/>
    <property type="match status" value="1"/>
</dbReference>
<sequence length="477" mass="54613">MSEEKFDFNDFLSPFTWRYGSSEMREIFSEINYRTLWRKIWVSLAQAQSEYGLVSEEELEDLKSKASTEDIDLDRAHEIEEEISHDLMAEVKTFAEQCPKGGGKIHLGATSMDIEDNADIIRIREALELIFEKTVNCLEIFSEYIEKYKDIACMGWTHLQPAEPTTLGYRFANYAQDLALDIRDIDFLLNEFVKGKGIKGAVGSSASFKRILKEDGAPAEMEKKVMEKLDLDYFPVSTQTYPRKLDMRVLTTLASIGQSAYKFALDLRHLQSPPFGEMSEPIKEKQVGSSAMPFKKNPILSERICSLTRYASSLPNIAWENAAQTILERTLDDSANRRIIIPECFLAIDETLNLYKNILEGLEIYPEMIDLNLQKFGPFAGTEAILMKLVKKGEDRQKMHEKLRELSSQAWKKTMKGEENPLPQLLKDDELIGSELENEEINDLLNPKKHIGDTPKRCEKFVKNTLNPLLSKHNKSK</sequence>
<dbReference type="GO" id="GO:0006189">
    <property type="term" value="P:'de novo' IMP biosynthetic process"/>
    <property type="evidence" value="ECO:0007669"/>
    <property type="project" value="UniProtKB-UniPathway"/>
</dbReference>
<keyword evidence="4 10" id="KW-0658">Purine biosynthesis</keyword>
<dbReference type="PANTHER" id="PTHR43172:SF1">
    <property type="entry name" value="ADENYLOSUCCINATE LYASE"/>
    <property type="match status" value="1"/>
</dbReference>
<comment type="function">
    <text evidence="7">Catalyzes two reactions in de novo purine nucleotide biosynthesis. Catalyzes the breakdown of 5-aminoimidazole- (N-succinylocarboxamide) ribotide (SAICAR or 2-[5-amino-1-(5-phospho-beta-D-ribosyl)imidazole-4-carboxamido]succinate) to 5-aminoimidazole-4-carboxamide ribotide (AICAR or 5-amino-1-(5-phospho-beta-D-ribosyl)imidazole-4-carboxamide) and fumarate, and of adenylosuccinate (ADS or N(6)-(1,2-dicarboxyethyl)-AMP) to adenosine monophosphate (AMP) and fumarate.</text>
</comment>
<dbReference type="GO" id="GO:0004018">
    <property type="term" value="F:N6-(1,2-dicarboxyethyl)AMP AMP-lyase (fumarate-forming) activity"/>
    <property type="evidence" value="ECO:0007669"/>
    <property type="project" value="UniProtKB-UniRule"/>
</dbReference>
<comment type="similarity">
    <text evidence="10">Belongs to the lyase 1 family. Adenylosuccinate lyase subfamily.</text>
</comment>
<comment type="catalytic activity">
    <reaction evidence="6">
        <text>(2S)-2-[5-amino-1-(5-phospho-beta-D-ribosyl)imidazole-4-carboxamido]succinate = 5-amino-1-(5-phospho-beta-D-ribosyl)imidazole-4-carboxamide + fumarate</text>
        <dbReference type="Rhea" id="RHEA:23920"/>
        <dbReference type="ChEBI" id="CHEBI:29806"/>
        <dbReference type="ChEBI" id="CHEBI:58443"/>
        <dbReference type="ChEBI" id="CHEBI:58475"/>
        <dbReference type="EC" id="4.3.2.2"/>
    </reaction>
    <physiologicalReaction direction="left-to-right" evidence="6">
        <dbReference type="Rhea" id="RHEA:23921"/>
    </physiologicalReaction>
</comment>
<dbReference type="PRINTS" id="PR00149">
    <property type="entry name" value="FUMRATELYASE"/>
</dbReference>
<protein>
    <recommendedName>
        <fullName evidence="9 10">Adenylosuccinate lyase</fullName>
        <shortName evidence="10">ASL</shortName>
        <ecNumber evidence="9 10">4.3.2.2</ecNumber>
    </recommendedName>
    <alternativeName>
        <fullName evidence="10">Adenylosuccinase</fullName>
    </alternativeName>
</protein>
<comment type="pathway">
    <text evidence="2 10">Purine metabolism; AMP biosynthesis via de novo pathway; AMP from IMP: step 2/2.</text>
</comment>
<comment type="catalytic activity">
    <reaction evidence="8">
        <text>N(6)-(1,2-dicarboxyethyl)-AMP = fumarate + AMP</text>
        <dbReference type="Rhea" id="RHEA:16853"/>
        <dbReference type="ChEBI" id="CHEBI:29806"/>
        <dbReference type="ChEBI" id="CHEBI:57567"/>
        <dbReference type="ChEBI" id="CHEBI:456215"/>
        <dbReference type="EC" id="4.3.2.2"/>
    </reaction>
    <physiologicalReaction direction="left-to-right" evidence="8">
        <dbReference type="Rhea" id="RHEA:16854"/>
    </physiologicalReaction>
</comment>
<dbReference type="Pfam" id="PF10397">
    <property type="entry name" value="ADSL_C"/>
    <property type="match status" value="1"/>
</dbReference>
<gene>
    <name evidence="12" type="ORF">AKJ62_01230</name>
</gene>
<accession>A0A133U823</accession>
<dbReference type="Gene3D" id="1.10.275.60">
    <property type="match status" value="1"/>
</dbReference>
<keyword evidence="13" id="KW-1185">Reference proteome</keyword>
<evidence type="ECO:0000256" key="8">
    <source>
        <dbReference type="ARBA" id="ARBA00049115"/>
    </source>
</evidence>
<evidence type="ECO:0000256" key="2">
    <source>
        <dbReference type="ARBA" id="ARBA00004734"/>
    </source>
</evidence>
<dbReference type="EC" id="4.3.2.2" evidence="9 10"/>